<feature type="compositionally biased region" description="Acidic residues" evidence="1">
    <location>
        <begin position="15"/>
        <end position="25"/>
    </location>
</feature>
<dbReference type="AlphaFoldDB" id="A0AAN8NQ39"/>
<evidence type="ECO:0000313" key="3">
    <source>
        <dbReference type="Proteomes" id="UP001372834"/>
    </source>
</evidence>
<dbReference type="Proteomes" id="UP001372834">
    <property type="component" value="Unassembled WGS sequence"/>
</dbReference>
<accession>A0AAN8NQ39</accession>
<sequence>MQGNMTEEQEKNNDVDDDDGDDSDGDGWLRFDGLGCDDSISGVTNSNGMATGDAITFPRNSTIGLKNAVVDELTKGSWSFLGKASGLEGVRMSDANDDNVTLWITVRSPSVSDGHGQCKKFNAKRKGINVHEFASDGGWEINGL</sequence>
<reference evidence="2 3" key="1">
    <citation type="submission" date="2023-10" db="EMBL/GenBank/DDBJ databases">
        <title>Genomes of two closely related lineages of the louse Polyplax serrata with different host specificities.</title>
        <authorList>
            <person name="Martinu J."/>
            <person name="Tarabai H."/>
            <person name="Stefka J."/>
            <person name="Hypsa V."/>
        </authorList>
    </citation>
    <scope>NUCLEOTIDE SEQUENCE [LARGE SCALE GENOMIC DNA]</scope>
    <source>
        <strain evidence="2">HR10_N</strain>
    </source>
</reference>
<gene>
    <name evidence="2" type="ORF">RUM43_009278</name>
</gene>
<feature type="region of interest" description="Disordered" evidence="1">
    <location>
        <begin position="1"/>
        <end position="30"/>
    </location>
</feature>
<organism evidence="2 3">
    <name type="scientific">Polyplax serrata</name>
    <name type="common">Common mouse louse</name>
    <dbReference type="NCBI Taxonomy" id="468196"/>
    <lineage>
        <taxon>Eukaryota</taxon>
        <taxon>Metazoa</taxon>
        <taxon>Ecdysozoa</taxon>
        <taxon>Arthropoda</taxon>
        <taxon>Hexapoda</taxon>
        <taxon>Insecta</taxon>
        <taxon>Pterygota</taxon>
        <taxon>Neoptera</taxon>
        <taxon>Paraneoptera</taxon>
        <taxon>Psocodea</taxon>
        <taxon>Troctomorpha</taxon>
        <taxon>Phthiraptera</taxon>
        <taxon>Anoplura</taxon>
        <taxon>Polyplacidae</taxon>
        <taxon>Polyplax</taxon>
    </lineage>
</organism>
<evidence type="ECO:0000313" key="2">
    <source>
        <dbReference type="EMBL" id="KAK6623426.1"/>
    </source>
</evidence>
<protein>
    <submittedName>
        <fullName evidence="2">Uncharacterized protein</fullName>
    </submittedName>
</protein>
<name>A0AAN8NQ39_POLSC</name>
<evidence type="ECO:0000256" key="1">
    <source>
        <dbReference type="SAM" id="MobiDB-lite"/>
    </source>
</evidence>
<dbReference type="EMBL" id="JAWJWE010000038">
    <property type="protein sequence ID" value="KAK6623426.1"/>
    <property type="molecule type" value="Genomic_DNA"/>
</dbReference>
<proteinExistence type="predicted"/>
<comment type="caution">
    <text evidence="2">The sequence shown here is derived from an EMBL/GenBank/DDBJ whole genome shotgun (WGS) entry which is preliminary data.</text>
</comment>